<dbReference type="PROSITE" id="PS51257">
    <property type="entry name" value="PROKAR_LIPOPROTEIN"/>
    <property type="match status" value="1"/>
</dbReference>
<dbReference type="AlphaFoldDB" id="A0A3A8N7V4"/>
<keyword evidence="1" id="KW-0732">Signal</keyword>
<evidence type="ECO:0000313" key="2">
    <source>
        <dbReference type="EMBL" id="RKH37215.1"/>
    </source>
</evidence>
<gene>
    <name evidence="2" type="ORF">D7X12_30325</name>
</gene>
<organism evidence="2 3">
    <name type="scientific">Corallococcus sicarius</name>
    <dbReference type="NCBI Taxonomy" id="2316726"/>
    <lineage>
        <taxon>Bacteria</taxon>
        <taxon>Pseudomonadati</taxon>
        <taxon>Myxococcota</taxon>
        <taxon>Myxococcia</taxon>
        <taxon>Myxococcales</taxon>
        <taxon>Cystobacterineae</taxon>
        <taxon>Myxococcaceae</taxon>
        <taxon>Corallococcus</taxon>
    </lineage>
</organism>
<feature type="signal peptide" evidence="1">
    <location>
        <begin position="1"/>
        <end position="19"/>
    </location>
</feature>
<evidence type="ECO:0000313" key="3">
    <source>
        <dbReference type="Proteomes" id="UP000273405"/>
    </source>
</evidence>
<dbReference type="OrthoDB" id="5382398at2"/>
<accession>A0A3A8N7V4</accession>
<name>A0A3A8N7V4_9BACT</name>
<dbReference type="RefSeq" id="WP_120628737.1">
    <property type="nucleotide sequence ID" value="NZ_RAWG01000254.1"/>
</dbReference>
<evidence type="ECO:0008006" key="4">
    <source>
        <dbReference type="Google" id="ProtNLM"/>
    </source>
</evidence>
<keyword evidence="3" id="KW-1185">Reference proteome</keyword>
<protein>
    <recommendedName>
        <fullName evidence="4">Lipoprotein</fullName>
    </recommendedName>
</protein>
<dbReference type="EMBL" id="RAWG01000254">
    <property type="protein sequence ID" value="RKH37215.1"/>
    <property type="molecule type" value="Genomic_DNA"/>
</dbReference>
<proteinExistence type="predicted"/>
<feature type="chain" id="PRO_5017471448" description="Lipoprotein" evidence="1">
    <location>
        <begin position="20"/>
        <end position="251"/>
    </location>
</feature>
<evidence type="ECO:0000256" key="1">
    <source>
        <dbReference type="SAM" id="SignalP"/>
    </source>
</evidence>
<dbReference type="Pfam" id="PF11617">
    <property type="entry name" value="Cu-binding_MopE"/>
    <property type="match status" value="1"/>
</dbReference>
<sequence>MMKMKRIALSALLSLGLTACGPMEESEPMPESMFEEQGSQALDAACTSLGTGITSHACVHSGNPADHLARTASATRVTSAPSISTKHTAYDIALPSGAEGSVTYVPATTGSYAFYRTQNVPFTVINGSTSATVPSALSQTVSSSGCLLVYVSVHDLTAGTTYIVATGPASGNAITVVPEFLDDSRTRYYRDADGDGYGSTTSIYTACTPPAGYTTQRFDCNDTVGSGASINPGATEVCGNGIDDNCDGSQC</sequence>
<comment type="caution">
    <text evidence="2">The sequence shown here is derived from an EMBL/GenBank/DDBJ whole genome shotgun (WGS) entry which is preliminary data.</text>
</comment>
<dbReference type="InterPro" id="IPR021655">
    <property type="entry name" value="Put_metal-bd"/>
</dbReference>
<dbReference type="Proteomes" id="UP000273405">
    <property type="component" value="Unassembled WGS sequence"/>
</dbReference>
<reference evidence="3" key="1">
    <citation type="submission" date="2018-09" db="EMBL/GenBank/DDBJ databases">
        <authorList>
            <person name="Livingstone P.G."/>
            <person name="Whitworth D.E."/>
        </authorList>
    </citation>
    <scope>NUCLEOTIDE SEQUENCE [LARGE SCALE GENOMIC DNA]</scope>
    <source>
        <strain evidence="3">CA040B</strain>
    </source>
</reference>